<evidence type="ECO:0000256" key="2">
    <source>
        <dbReference type="ARBA" id="ARBA00023002"/>
    </source>
</evidence>
<dbReference type="InterPro" id="IPR029510">
    <property type="entry name" value="Ald_DH_CS_GLU"/>
</dbReference>
<dbReference type="PROSITE" id="PS00687">
    <property type="entry name" value="ALDEHYDE_DEHYDR_GLU"/>
    <property type="match status" value="1"/>
</dbReference>
<evidence type="ECO:0000313" key="8">
    <source>
        <dbReference type="Proteomes" id="UP000579136"/>
    </source>
</evidence>
<dbReference type="InterPro" id="IPR016163">
    <property type="entry name" value="Ald_DH_C"/>
</dbReference>
<dbReference type="RefSeq" id="WP_183672710.1">
    <property type="nucleotide sequence ID" value="NZ_CBCRYX010000003.1"/>
</dbReference>
<keyword evidence="3" id="KW-0520">NAD</keyword>
<dbReference type="Gene3D" id="3.40.309.10">
    <property type="entry name" value="Aldehyde Dehydrogenase, Chain A, domain 2"/>
    <property type="match status" value="1"/>
</dbReference>
<dbReference type="GO" id="GO:0004029">
    <property type="term" value="F:aldehyde dehydrogenase (NAD+) activity"/>
    <property type="evidence" value="ECO:0007669"/>
    <property type="project" value="UniProtKB-EC"/>
</dbReference>
<dbReference type="EMBL" id="JACHHF010000001">
    <property type="protein sequence ID" value="MBB5175277.1"/>
    <property type="molecule type" value="Genomic_DNA"/>
</dbReference>
<sequence>MKYDKLYIDGEWVEPSTTDVIEVENPATEEIFTTVAKATSEDVDKAVEAATRAYKEYNQTSLETRKKYVEEILNGIIERQEEFEETIRQELGSSYNYTKTAQVEQAINEIKAALENADKVDFTEHHEGFDLVREGVGVVAAITPWNYPLNQIQRKLTGILLAGATTVIKPSTKTPVTAYLLAEVIDNTSLPKGVFNLVPGSGSEVGDSLTGHENVDMVSFTGSTKVGRGIYEQAKENIKNIHLELGGKSPNVLLPNGDAKKSVKQSMDAIINNAGQACSALTRIIVPESRLEEVESYIKEYVEEKVRIGSPEDEDKTIGPVLSKQQQDKIYEYIETGKKEATLLLGGGKVESEDKGYYVEPTVFTNVDNKSTIAQEEIFGPVLAVITYKDVDEALEIANDSSYGLFGAVFGETKEEAYEFAKQIRTGSILVNGSPRLPAAPFGGYKQSGIGREIGWIGIEEYTELKVLYTE</sequence>
<feature type="domain" description="Aldehyde dehydrogenase" evidence="6">
    <location>
        <begin position="12"/>
        <end position="467"/>
    </location>
</feature>
<dbReference type="InterPro" id="IPR015590">
    <property type="entry name" value="Aldehyde_DH_dom"/>
</dbReference>
<dbReference type="FunFam" id="3.40.605.10:FF:000026">
    <property type="entry name" value="Aldehyde dehydrogenase, putative"/>
    <property type="match status" value="1"/>
</dbReference>
<name>A0A9Q2CYJ9_9STAP</name>
<comment type="similarity">
    <text evidence="1 5">Belongs to the aldehyde dehydrogenase family.</text>
</comment>
<keyword evidence="2 5" id="KW-0560">Oxidoreductase</keyword>
<dbReference type="FunFam" id="3.40.605.10:FF:000007">
    <property type="entry name" value="NAD/NADP-dependent betaine aldehyde dehydrogenase"/>
    <property type="match status" value="1"/>
</dbReference>
<organism evidence="7 8">
    <name type="scientific">Nosocomiicoccus ampullae</name>
    <dbReference type="NCBI Taxonomy" id="489910"/>
    <lineage>
        <taxon>Bacteria</taxon>
        <taxon>Bacillati</taxon>
        <taxon>Bacillota</taxon>
        <taxon>Bacilli</taxon>
        <taxon>Bacillales</taxon>
        <taxon>Staphylococcaceae</taxon>
        <taxon>Nosocomiicoccus</taxon>
    </lineage>
</organism>
<evidence type="ECO:0000256" key="5">
    <source>
        <dbReference type="RuleBase" id="RU003345"/>
    </source>
</evidence>
<dbReference type="Gene3D" id="3.40.605.10">
    <property type="entry name" value="Aldehyde Dehydrogenase, Chain A, domain 1"/>
    <property type="match status" value="1"/>
</dbReference>
<evidence type="ECO:0000256" key="1">
    <source>
        <dbReference type="ARBA" id="ARBA00009986"/>
    </source>
</evidence>
<evidence type="ECO:0000259" key="6">
    <source>
        <dbReference type="Pfam" id="PF00171"/>
    </source>
</evidence>
<dbReference type="Pfam" id="PF00171">
    <property type="entry name" value="Aldedh"/>
    <property type="match status" value="1"/>
</dbReference>
<comment type="caution">
    <text evidence="7">The sequence shown here is derived from an EMBL/GenBank/DDBJ whole genome shotgun (WGS) entry which is preliminary data.</text>
</comment>
<dbReference type="CDD" id="cd07138">
    <property type="entry name" value="ALDH_CddD_SSP0762"/>
    <property type="match status" value="1"/>
</dbReference>
<dbReference type="SUPFAM" id="SSF53720">
    <property type="entry name" value="ALDH-like"/>
    <property type="match status" value="1"/>
</dbReference>
<dbReference type="EC" id="1.2.1.3" evidence="7"/>
<evidence type="ECO:0000313" key="7">
    <source>
        <dbReference type="EMBL" id="MBB5175277.1"/>
    </source>
</evidence>
<accession>A0A9Q2CYJ9</accession>
<evidence type="ECO:0000256" key="4">
    <source>
        <dbReference type="PROSITE-ProRule" id="PRU10007"/>
    </source>
</evidence>
<dbReference type="Proteomes" id="UP000579136">
    <property type="component" value="Unassembled WGS sequence"/>
</dbReference>
<dbReference type="InterPro" id="IPR016162">
    <property type="entry name" value="Ald_DH_N"/>
</dbReference>
<dbReference type="InterPro" id="IPR016161">
    <property type="entry name" value="Ald_DH/histidinol_DH"/>
</dbReference>
<dbReference type="PANTHER" id="PTHR42804:SF1">
    <property type="entry name" value="ALDEHYDE DEHYDROGENASE-RELATED"/>
    <property type="match status" value="1"/>
</dbReference>
<evidence type="ECO:0000256" key="3">
    <source>
        <dbReference type="ARBA" id="ARBA00023027"/>
    </source>
</evidence>
<dbReference type="AlphaFoldDB" id="A0A9Q2CYJ9"/>
<reference evidence="7 8" key="1">
    <citation type="submission" date="2020-08" db="EMBL/GenBank/DDBJ databases">
        <title>Genomic Encyclopedia of Type Strains, Phase IV (KMG-IV): sequencing the most valuable type-strain genomes for metagenomic binning, comparative biology and taxonomic classification.</title>
        <authorList>
            <person name="Goeker M."/>
        </authorList>
    </citation>
    <scope>NUCLEOTIDE SEQUENCE [LARGE SCALE GENOMIC DNA]</scope>
    <source>
        <strain evidence="7 8">DSM 19163</strain>
    </source>
</reference>
<proteinExistence type="inferred from homology"/>
<protein>
    <submittedName>
        <fullName evidence="7">Aldehyde dehydrogenase (NAD+)</fullName>
        <ecNumber evidence="7">1.2.1.3</ecNumber>
    </submittedName>
</protein>
<gene>
    <name evidence="7" type="ORF">HNQ45_000135</name>
</gene>
<keyword evidence="8" id="KW-1185">Reference proteome</keyword>
<dbReference type="PANTHER" id="PTHR42804">
    <property type="entry name" value="ALDEHYDE DEHYDROGENASE"/>
    <property type="match status" value="1"/>
</dbReference>
<feature type="active site" evidence="4">
    <location>
        <position position="244"/>
    </location>
</feature>